<reference evidence="2 3" key="1">
    <citation type="submission" date="2024-11" db="EMBL/GenBank/DDBJ databases">
        <title>Adaptive evolution of stress response genes in parasites aligns with host niche diversity.</title>
        <authorList>
            <person name="Hahn C."/>
            <person name="Resl P."/>
        </authorList>
    </citation>
    <scope>NUCLEOTIDE SEQUENCE [LARGE SCALE GENOMIC DNA]</scope>
    <source>
        <strain evidence="2">EGGRZ-B1_66</strain>
        <tissue evidence="2">Body</tissue>
    </source>
</reference>
<proteinExistence type="predicted"/>
<comment type="caution">
    <text evidence="2">The sequence shown here is derived from an EMBL/GenBank/DDBJ whole genome shotgun (WGS) entry which is preliminary data.</text>
</comment>
<evidence type="ECO:0000256" key="1">
    <source>
        <dbReference type="SAM" id="MobiDB-lite"/>
    </source>
</evidence>
<keyword evidence="3" id="KW-1185">Reference proteome</keyword>
<gene>
    <name evidence="2" type="ORF">Ciccas_006822</name>
</gene>
<protein>
    <submittedName>
        <fullName evidence="2">Uncharacterized protein</fullName>
    </submittedName>
</protein>
<evidence type="ECO:0000313" key="2">
    <source>
        <dbReference type="EMBL" id="KAL3314560.1"/>
    </source>
</evidence>
<evidence type="ECO:0000313" key="3">
    <source>
        <dbReference type="Proteomes" id="UP001626550"/>
    </source>
</evidence>
<feature type="region of interest" description="Disordered" evidence="1">
    <location>
        <begin position="1"/>
        <end position="66"/>
    </location>
</feature>
<dbReference type="AlphaFoldDB" id="A0ABD2Q4V5"/>
<feature type="compositionally biased region" description="Basic and acidic residues" evidence="1">
    <location>
        <begin position="31"/>
        <end position="42"/>
    </location>
</feature>
<name>A0ABD2Q4V5_9PLAT</name>
<feature type="compositionally biased region" description="Acidic residues" evidence="1">
    <location>
        <begin position="47"/>
        <end position="61"/>
    </location>
</feature>
<feature type="compositionally biased region" description="Basic residues" evidence="1">
    <location>
        <begin position="1"/>
        <end position="10"/>
    </location>
</feature>
<dbReference type="Proteomes" id="UP001626550">
    <property type="component" value="Unassembled WGS sequence"/>
</dbReference>
<dbReference type="EMBL" id="JBJKFK010000962">
    <property type="protein sequence ID" value="KAL3314560.1"/>
    <property type="molecule type" value="Genomic_DNA"/>
</dbReference>
<sequence length="127" mass="14308">MPKTRSRKIKPIGLAYDPNCASDESPSINGDTHRNSRSKDTSGNDSQLEEEVDVSDEEDQYSTESESTCIRIAHVCQLPQKELSIEEINCLPFLCTSSKLIKDSYIIVRNIAVSVCLRKPLHNHKYP</sequence>
<accession>A0ABD2Q4V5</accession>
<organism evidence="2 3">
    <name type="scientific">Cichlidogyrus casuarinus</name>
    <dbReference type="NCBI Taxonomy" id="1844966"/>
    <lineage>
        <taxon>Eukaryota</taxon>
        <taxon>Metazoa</taxon>
        <taxon>Spiralia</taxon>
        <taxon>Lophotrochozoa</taxon>
        <taxon>Platyhelminthes</taxon>
        <taxon>Monogenea</taxon>
        <taxon>Monopisthocotylea</taxon>
        <taxon>Dactylogyridea</taxon>
        <taxon>Ancyrocephalidae</taxon>
        <taxon>Cichlidogyrus</taxon>
    </lineage>
</organism>